<comment type="caution">
    <text evidence="1">The sequence shown here is derived from an EMBL/GenBank/DDBJ whole genome shotgun (WGS) entry which is preliminary data.</text>
</comment>
<dbReference type="RefSeq" id="WP_128414202.1">
    <property type="nucleotide sequence ID" value="NZ_JACYFS010000007.1"/>
</dbReference>
<proteinExistence type="predicted"/>
<reference evidence="1 2" key="1">
    <citation type="submission" date="2020-09" db="EMBL/GenBank/DDBJ databases">
        <title>Genome seq and assembly of Chryseobacterium sp.</title>
        <authorList>
            <person name="Chhetri G."/>
        </authorList>
    </citation>
    <scope>NUCLEOTIDE SEQUENCE [LARGE SCALE GENOMIC DNA]</scope>
    <source>
        <strain evidence="1 2">GCR10</strain>
    </source>
</reference>
<evidence type="ECO:0000313" key="2">
    <source>
        <dbReference type="Proteomes" id="UP000637299"/>
    </source>
</evidence>
<evidence type="ECO:0000313" key="1">
    <source>
        <dbReference type="EMBL" id="MBD8084159.1"/>
    </source>
</evidence>
<dbReference type="Proteomes" id="UP000637299">
    <property type="component" value="Unassembled WGS sequence"/>
</dbReference>
<gene>
    <name evidence="1" type="ORF">IC610_17240</name>
</gene>
<protein>
    <submittedName>
        <fullName evidence="1">Uncharacterized protein</fullName>
    </submittedName>
</protein>
<sequence length="76" mass="8726">MMEATIEILKKKIEVLSPDLLEALSKILDKVETQVLADIPQFQMDEVSYRIQFHSENPATKLDFFDNVAELEQICA</sequence>
<accession>A0ABR8ZFT3</accession>
<keyword evidence="2" id="KW-1185">Reference proteome</keyword>
<organism evidence="1 2">
    <name type="scientific">Chryseobacterium caseinilyticum</name>
    <dbReference type="NCBI Taxonomy" id="2771428"/>
    <lineage>
        <taxon>Bacteria</taxon>
        <taxon>Pseudomonadati</taxon>
        <taxon>Bacteroidota</taxon>
        <taxon>Flavobacteriia</taxon>
        <taxon>Flavobacteriales</taxon>
        <taxon>Weeksellaceae</taxon>
        <taxon>Chryseobacterium group</taxon>
        <taxon>Chryseobacterium</taxon>
    </lineage>
</organism>
<name>A0ABR8ZFT3_9FLAO</name>
<dbReference type="EMBL" id="JACYFS010000007">
    <property type="protein sequence ID" value="MBD8084159.1"/>
    <property type="molecule type" value="Genomic_DNA"/>
</dbReference>